<reference evidence="2 3" key="1">
    <citation type="submission" date="2015-12" db="EMBL/GenBank/DDBJ databases">
        <authorList>
            <person name="Shamseldin A."/>
            <person name="Moawad H."/>
            <person name="Abd El-Rahim W.M."/>
            <person name="Sadowsky M.J."/>
        </authorList>
    </citation>
    <scope>NUCLEOTIDE SEQUENCE [LARGE SCALE GENOMIC DNA]</scope>
    <source>
        <strain evidence="2 3">D7</strain>
    </source>
</reference>
<feature type="chain" id="PRO_5007272447" evidence="1">
    <location>
        <begin position="32"/>
        <end position="139"/>
    </location>
</feature>
<name>A0A126PZ73_ALTMA</name>
<evidence type="ECO:0000313" key="3">
    <source>
        <dbReference type="Proteomes" id="UP000063991"/>
    </source>
</evidence>
<evidence type="ECO:0000256" key="1">
    <source>
        <dbReference type="SAM" id="SignalP"/>
    </source>
</evidence>
<evidence type="ECO:0000313" key="2">
    <source>
        <dbReference type="EMBL" id="AMJ98281.1"/>
    </source>
</evidence>
<gene>
    <name evidence="2" type="ORF">AVL55_08950</name>
</gene>
<dbReference type="Proteomes" id="UP000063991">
    <property type="component" value="Chromosome"/>
</dbReference>
<dbReference type="OrthoDB" id="5769140at2"/>
<dbReference type="RefSeq" id="WP_061094890.1">
    <property type="nucleotide sequence ID" value="NZ_CP014323.1"/>
</dbReference>
<dbReference type="EMBL" id="CP014323">
    <property type="protein sequence ID" value="AMJ98281.1"/>
    <property type="molecule type" value="Genomic_DNA"/>
</dbReference>
<feature type="signal peptide" evidence="1">
    <location>
        <begin position="1"/>
        <end position="31"/>
    </location>
</feature>
<keyword evidence="1" id="KW-0732">Signal</keyword>
<accession>A0A126PZ73</accession>
<sequence length="139" mass="15034">MSLPNKKGKLLKGRLLAAPLAILLLSASGCATTQEAELHEAVTKSISVSQKQAIESKISNWFGGLNITIAEDAFSKTASIMIERKAKVDSRGLPIDGRHDNPVYSFTLLSDGEQCVLRNDQSGELTKLENVTCYIVDEA</sequence>
<proteinExistence type="predicted"/>
<dbReference type="PROSITE" id="PS51257">
    <property type="entry name" value="PROKAR_LIPOPROTEIN"/>
    <property type="match status" value="1"/>
</dbReference>
<organism evidence="2 3">
    <name type="scientific">Alteromonas macleodii</name>
    <name type="common">Pseudoalteromonas macleodii</name>
    <dbReference type="NCBI Taxonomy" id="28108"/>
    <lineage>
        <taxon>Bacteria</taxon>
        <taxon>Pseudomonadati</taxon>
        <taxon>Pseudomonadota</taxon>
        <taxon>Gammaproteobacteria</taxon>
        <taxon>Alteromonadales</taxon>
        <taxon>Alteromonadaceae</taxon>
        <taxon>Alteromonas/Salinimonas group</taxon>
        <taxon>Alteromonas</taxon>
    </lineage>
</organism>
<dbReference type="AlphaFoldDB" id="A0A126PZ73"/>
<protein>
    <submittedName>
        <fullName evidence="2">Uncharacterized protein</fullName>
    </submittedName>
</protein>